<dbReference type="AlphaFoldDB" id="A0A835RPF0"/>
<dbReference type="Proteomes" id="UP000636800">
    <property type="component" value="Chromosome 1"/>
</dbReference>
<evidence type="ECO:0000313" key="3">
    <source>
        <dbReference type="Proteomes" id="UP000636800"/>
    </source>
</evidence>
<dbReference type="OrthoDB" id="550424at2759"/>
<dbReference type="EMBL" id="JADCNL010000001">
    <property type="protein sequence ID" value="KAG0495439.1"/>
    <property type="molecule type" value="Genomic_DNA"/>
</dbReference>
<keyword evidence="3" id="KW-1185">Reference proteome</keyword>
<reference evidence="2 3" key="1">
    <citation type="journal article" date="2020" name="Nat. Food">
        <title>A phased Vanilla planifolia genome enables genetic improvement of flavour and production.</title>
        <authorList>
            <person name="Hasing T."/>
            <person name="Tang H."/>
            <person name="Brym M."/>
            <person name="Khazi F."/>
            <person name="Huang T."/>
            <person name="Chambers A.H."/>
        </authorList>
    </citation>
    <scope>NUCLEOTIDE SEQUENCE [LARGE SCALE GENOMIC DNA]</scope>
    <source>
        <tissue evidence="2">Leaf</tissue>
    </source>
</reference>
<organism evidence="2 3">
    <name type="scientific">Vanilla planifolia</name>
    <name type="common">Vanilla</name>
    <dbReference type="NCBI Taxonomy" id="51239"/>
    <lineage>
        <taxon>Eukaryota</taxon>
        <taxon>Viridiplantae</taxon>
        <taxon>Streptophyta</taxon>
        <taxon>Embryophyta</taxon>
        <taxon>Tracheophyta</taxon>
        <taxon>Spermatophyta</taxon>
        <taxon>Magnoliopsida</taxon>
        <taxon>Liliopsida</taxon>
        <taxon>Asparagales</taxon>
        <taxon>Orchidaceae</taxon>
        <taxon>Vanilloideae</taxon>
        <taxon>Vanilleae</taxon>
        <taxon>Vanilla</taxon>
    </lineage>
</organism>
<feature type="chain" id="PRO_5032457719" evidence="1">
    <location>
        <begin position="29"/>
        <end position="103"/>
    </location>
</feature>
<proteinExistence type="predicted"/>
<gene>
    <name evidence="2" type="ORF">HPP92_000130</name>
</gene>
<feature type="signal peptide" evidence="1">
    <location>
        <begin position="1"/>
        <end position="28"/>
    </location>
</feature>
<sequence>MLLWISLFPRPLMLLVIYVLSTNMRASADFAFQPKNGKFISRSNTTVDPFERKENPQEISERILRLSQSLSNKVLVSRLPDQGEKIRKQISELEARKFRLLAF</sequence>
<evidence type="ECO:0000313" key="2">
    <source>
        <dbReference type="EMBL" id="KAG0495439.1"/>
    </source>
</evidence>
<accession>A0A835RPF0</accession>
<keyword evidence="1" id="KW-0732">Signal</keyword>
<evidence type="ECO:0000256" key="1">
    <source>
        <dbReference type="SAM" id="SignalP"/>
    </source>
</evidence>
<name>A0A835RPF0_VANPL</name>
<comment type="caution">
    <text evidence="2">The sequence shown here is derived from an EMBL/GenBank/DDBJ whole genome shotgun (WGS) entry which is preliminary data.</text>
</comment>
<protein>
    <submittedName>
        <fullName evidence="2">Uncharacterized protein</fullName>
    </submittedName>
</protein>